<proteinExistence type="inferred from homology"/>
<dbReference type="SUPFAM" id="SSF53613">
    <property type="entry name" value="Ribokinase-like"/>
    <property type="match status" value="1"/>
</dbReference>
<sequence>MGNNGKRILCVGSINMDLTMFMERMPAPAETVITDNFATYPGGKGGNQAVAAARMGGNVGFLGKLGTDSFSNQLLEELRRDGIDTSHILIEPDETAGIAMIRIDREGINSISFSPGANALLTPRDIEENEALFEEYDFLLAVLEIPCETVYAAIRMAKKHGMTVVFDPSPIPKEPFPQDIIRMIDFTKPNEIEAAQLAGIKITDIATAEACLESLLTAGFPCPIVSLGKEGCIAPVGGKNTRFTPPKVQAVDSTAAGDVFLGSFTAALSRDYPLYEAIRFASVASALSTTVKGAQTSIPRLAEVEKVWKELSE</sequence>
<keyword evidence="1 9" id="KW-0808">Transferase</keyword>
<dbReference type="InterPro" id="IPR002139">
    <property type="entry name" value="Ribo/fructo_kinase"/>
</dbReference>
<feature type="domain" description="Carbohydrate kinase PfkB" evidence="10">
    <location>
        <begin position="7"/>
        <end position="299"/>
    </location>
</feature>
<dbReference type="GO" id="GO:0004747">
    <property type="term" value="F:ribokinase activity"/>
    <property type="evidence" value="ECO:0007669"/>
    <property type="project" value="UniProtKB-UniRule"/>
</dbReference>
<keyword evidence="8 9" id="KW-0119">Carbohydrate metabolism</keyword>
<feature type="binding site" evidence="9">
    <location>
        <begin position="226"/>
        <end position="231"/>
    </location>
    <ligand>
        <name>ATP</name>
        <dbReference type="ChEBI" id="CHEBI:30616"/>
    </ligand>
</feature>
<evidence type="ECO:0000256" key="1">
    <source>
        <dbReference type="ARBA" id="ARBA00022679"/>
    </source>
</evidence>
<evidence type="ECO:0000256" key="2">
    <source>
        <dbReference type="ARBA" id="ARBA00022723"/>
    </source>
</evidence>
<dbReference type="CDD" id="cd01174">
    <property type="entry name" value="ribokinase"/>
    <property type="match status" value="1"/>
</dbReference>
<keyword evidence="12" id="KW-1185">Reference proteome</keyword>
<dbReference type="PANTHER" id="PTHR10584:SF166">
    <property type="entry name" value="RIBOKINASE"/>
    <property type="match status" value="1"/>
</dbReference>
<dbReference type="Gene3D" id="3.40.1190.20">
    <property type="match status" value="1"/>
</dbReference>
<dbReference type="PRINTS" id="PR00990">
    <property type="entry name" value="RIBOKINASE"/>
</dbReference>
<feature type="binding site" evidence="9">
    <location>
        <position position="144"/>
    </location>
    <ligand>
        <name>substrate</name>
    </ligand>
</feature>
<dbReference type="UniPathway" id="UPA00916">
    <property type="reaction ID" value="UER00889"/>
</dbReference>
<comment type="pathway">
    <text evidence="9">Carbohydrate metabolism; D-ribose degradation; D-ribose 5-phosphate from beta-D-ribopyranose: step 2/2.</text>
</comment>
<feature type="active site" description="Proton acceptor" evidence="9">
    <location>
        <position position="258"/>
    </location>
</feature>
<feature type="binding site" evidence="9">
    <location>
        <position position="190"/>
    </location>
    <ligand>
        <name>ATP</name>
        <dbReference type="ChEBI" id="CHEBI:30616"/>
    </ligand>
</feature>
<evidence type="ECO:0000259" key="10">
    <source>
        <dbReference type="Pfam" id="PF00294"/>
    </source>
</evidence>
<evidence type="ECO:0000256" key="9">
    <source>
        <dbReference type="HAMAP-Rule" id="MF_01987"/>
    </source>
</evidence>
<comment type="catalytic activity">
    <reaction evidence="9">
        <text>D-ribose + ATP = D-ribose 5-phosphate + ADP + H(+)</text>
        <dbReference type="Rhea" id="RHEA:13697"/>
        <dbReference type="ChEBI" id="CHEBI:15378"/>
        <dbReference type="ChEBI" id="CHEBI:30616"/>
        <dbReference type="ChEBI" id="CHEBI:47013"/>
        <dbReference type="ChEBI" id="CHEBI:78346"/>
        <dbReference type="ChEBI" id="CHEBI:456216"/>
        <dbReference type="EC" id="2.7.1.15"/>
    </reaction>
</comment>
<keyword evidence="5 9" id="KW-0067">ATP-binding</keyword>
<comment type="activity regulation">
    <text evidence="9">Activated by a monovalent cation that binds near, but not in, the active site. The most likely occupant of the site in vivo is potassium. Ion binding induces a conformational change that may alter substrate affinity.</text>
</comment>
<evidence type="ECO:0000256" key="8">
    <source>
        <dbReference type="ARBA" id="ARBA00023277"/>
    </source>
</evidence>
<feature type="binding site" evidence="9">
    <location>
        <position position="297"/>
    </location>
    <ligand>
        <name>K(+)</name>
        <dbReference type="ChEBI" id="CHEBI:29103"/>
    </ligand>
</feature>
<evidence type="ECO:0000313" key="11">
    <source>
        <dbReference type="EMBL" id="KKI50784.1"/>
    </source>
</evidence>
<dbReference type="RefSeq" id="WP_046443578.1">
    <property type="nucleotide sequence ID" value="NZ_CAUERS010000015.1"/>
</dbReference>
<dbReference type="GO" id="GO:0046872">
    <property type="term" value="F:metal ion binding"/>
    <property type="evidence" value="ECO:0007669"/>
    <property type="project" value="UniProtKB-KW"/>
</dbReference>
<evidence type="ECO:0000256" key="4">
    <source>
        <dbReference type="ARBA" id="ARBA00022777"/>
    </source>
</evidence>
<keyword evidence="4 9" id="KW-0418">Kinase</keyword>
<feature type="binding site" evidence="9">
    <location>
        <begin position="257"/>
        <end position="258"/>
    </location>
    <ligand>
        <name>ATP</name>
        <dbReference type="ChEBI" id="CHEBI:30616"/>
    </ligand>
</feature>
<dbReference type="GO" id="GO:0005829">
    <property type="term" value="C:cytosol"/>
    <property type="evidence" value="ECO:0007669"/>
    <property type="project" value="TreeGrafter"/>
</dbReference>
<reference evidence="11 12" key="1">
    <citation type="submission" date="2015-04" db="EMBL/GenBank/DDBJ databases">
        <title>Draft genome sequence of bacteremic isolate Catabacter hongkongensis type strain HKU16T.</title>
        <authorList>
            <person name="Lau S.K."/>
            <person name="Teng J.L."/>
            <person name="Huang Y."/>
            <person name="Curreem S.O."/>
            <person name="Tsui S.K."/>
            <person name="Woo P.C."/>
        </authorList>
    </citation>
    <scope>NUCLEOTIDE SEQUENCE [LARGE SCALE GENOMIC DNA]</scope>
    <source>
        <strain evidence="11 12">HKU16</strain>
    </source>
</reference>
<comment type="function">
    <text evidence="9">Catalyzes the phosphorylation of ribose at O-5 in a reaction requiring ATP and magnesium. The resulting D-ribose-5-phosphate can then be used either for sythesis of nucleotides, histidine, and tryptophan, or as a component of the pentose phosphate pathway.</text>
</comment>
<dbReference type="GO" id="GO:0005524">
    <property type="term" value="F:ATP binding"/>
    <property type="evidence" value="ECO:0007669"/>
    <property type="project" value="UniProtKB-UniRule"/>
</dbReference>
<dbReference type="EMBL" id="LAYJ01000101">
    <property type="protein sequence ID" value="KKI50784.1"/>
    <property type="molecule type" value="Genomic_DNA"/>
</dbReference>
<name>A0A0M2NE31_9FIRM</name>
<dbReference type="InterPro" id="IPR029056">
    <property type="entry name" value="Ribokinase-like"/>
</dbReference>
<keyword evidence="9" id="KW-0963">Cytoplasm</keyword>
<comment type="similarity">
    <text evidence="9">Belongs to the carbohydrate kinase PfkB family. Ribokinase subfamily.</text>
</comment>
<dbReference type="STRING" id="270498.CHK_1710"/>
<dbReference type="PATRIC" id="fig|270498.16.peg.2773"/>
<feature type="binding site" evidence="9">
    <location>
        <position position="254"/>
    </location>
    <ligand>
        <name>K(+)</name>
        <dbReference type="ChEBI" id="CHEBI:29103"/>
    </ligand>
</feature>
<comment type="subunit">
    <text evidence="9">Homodimer.</text>
</comment>
<dbReference type="GO" id="GO:0019303">
    <property type="term" value="P:D-ribose catabolic process"/>
    <property type="evidence" value="ECO:0007669"/>
    <property type="project" value="UniProtKB-UniRule"/>
</dbReference>
<comment type="subcellular location">
    <subcellularLocation>
        <location evidence="9">Cytoplasm</location>
    </subcellularLocation>
</comment>
<comment type="caution">
    <text evidence="9">Lacks conserved residue(s) required for the propagation of feature annotation.</text>
</comment>
<keyword evidence="6 9" id="KW-0460">Magnesium</keyword>
<dbReference type="OrthoDB" id="9775849at2"/>
<dbReference type="Proteomes" id="UP000034076">
    <property type="component" value="Unassembled WGS sequence"/>
</dbReference>
<comment type="cofactor">
    <cofactor evidence="9">
        <name>Mg(2+)</name>
        <dbReference type="ChEBI" id="CHEBI:18420"/>
    </cofactor>
    <text evidence="9">Requires a divalent cation, most likely magnesium in vivo, as an electrophilic catalyst to aid phosphoryl group transfer. It is the chelate of the metal and the nucleotide that is the actual substrate.</text>
</comment>
<feature type="binding site" evidence="9">
    <location>
        <position position="252"/>
    </location>
    <ligand>
        <name>K(+)</name>
        <dbReference type="ChEBI" id="CHEBI:29103"/>
    </ligand>
</feature>
<evidence type="ECO:0000313" key="12">
    <source>
        <dbReference type="Proteomes" id="UP000034076"/>
    </source>
</evidence>
<gene>
    <name evidence="9" type="primary">rbsK</name>
    <name evidence="11" type="ORF">CHK_1710</name>
</gene>
<dbReference type="InterPro" id="IPR011611">
    <property type="entry name" value="PfkB_dom"/>
</dbReference>
<evidence type="ECO:0000256" key="5">
    <source>
        <dbReference type="ARBA" id="ARBA00022840"/>
    </source>
</evidence>
<evidence type="ECO:0000256" key="6">
    <source>
        <dbReference type="ARBA" id="ARBA00022842"/>
    </source>
</evidence>
<dbReference type="Pfam" id="PF00294">
    <property type="entry name" value="PfkB"/>
    <property type="match status" value="1"/>
</dbReference>
<dbReference type="InterPro" id="IPR011877">
    <property type="entry name" value="Ribokinase"/>
</dbReference>
<accession>A0A0M2NE31</accession>
<dbReference type="PANTHER" id="PTHR10584">
    <property type="entry name" value="SUGAR KINASE"/>
    <property type="match status" value="1"/>
</dbReference>
<protein>
    <recommendedName>
        <fullName evidence="9">Ribokinase</fullName>
        <shortName evidence="9">RK</shortName>
        <ecNumber evidence="9">2.7.1.15</ecNumber>
    </recommendedName>
</protein>
<organism evidence="11 12">
    <name type="scientific">Christensenella hongkongensis</name>
    <dbReference type="NCBI Taxonomy" id="270498"/>
    <lineage>
        <taxon>Bacteria</taxon>
        <taxon>Bacillati</taxon>
        <taxon>Bacillota</taxon>
        <taxon>Clostridia</taxon>
        <taxon>Christensenellales</taxon>
        <taxon>Christensenellaceae</taxon>
        <taxon>Christensenella</taxon>
    </lineage>
</organism>
<comment type="caution">
    <text evidence="11">The sequence shown here is derived from an EMBL/GenBank/DDBJ whole genome shotgun (WGS) entry which is preliminary data.</text>
</comment>
<dbReference type="HAMAP" id="MF_01987">
    <property type="entry name" value="Ribokinase"/>
    <property type="match status" value="1"/>
</dbReference>
<feature type="binding site" evidence="9">
    <location>
        <begin position="43"/>
        <end position="47"/>
    </location>
    <ligand>
        <name>substrate</name>
    </ligand>
</feature>
<feature type="binding site" evidence="9">
    <location>
        <position position="288"/>
    </location>
    <ligand>
        <name>K(+)</name>
        <dbReference type="ChEBI" id="CHEBI:29103"/>
    </ligand>
</feature>
<feature type="binding site" evidence="9">
    <location>
        <position position="293"/>
    </location>
    <ligand>
        <name>K(+)</name>
        <dbReference type="ChEBI" id="CHEBI:29103"/>
    </ligand>
</feature>
<keyword evidence="2 9" id="KW-0479">Metal-binding</keyword>
<keyword evidence="3 9" id="KW-0547">Nucleotide-binding</keyword>
<keyword evidence="7 9" id="KW-0630">Potassium</keyword>
<evidence type="ECO:0000256" key="7">
    <source>
        <dbReference type="ARBA" id="ARBA00022958"/>
    </source>
</evidence>
<feature type="binding site" evidence="9">
    <location>
        <begin position="15"/>
        <end position="17"/>
    </location>
    <ligand>
        <name>substrate</name>
    </ligand>
</feature>
<evidence type="ECO:0000256" key="3">
    <source>
        <dbReference type="ARBA" id="ARBA00022741"/>
    </source>
</evidence>
<dbReference type="EC" id="2.7.1.15" evidence="9"/>
<dbReference type="AlphaFoldDB" id="A0A0M2NE31"/>
<feature type="binding site" evidence="9">
    <location>
        <position position="258"/>
    </location>
    <ligand>
        <name>substrate</name>
    </ligand>
</feature>
<feature type="binding site" evidence="9">
    <location>
        <position position="291"/>
    </location>
    <ligand>
        <name>K(+)</name>
        <dbReference type="ChEBI" id="CHEBI:29103"/>
    </ligand>
</feature>